<evidence type="ECO:0000313" key="4">
    <source>
        <dbReference type="Proteomes" id="UP000178977"/>
    </source>
</evidence>
<proteinExistence type="predicted"/>
<comment type="caution">
    <text evidence="3">The sequence shown here is derived from an EMBL/GenBank/DDBJ whole genome shotgun (WGS) entry which is preliminary data.</text>
</comment>
<gene>
    <name evidence="3" type="ORF">A3A44_00230</name>
</gene>
<accession>A0A1G2L9V9</accession>
<evidence type="ECO:0000313" key="3">
    <source>
        <dbReference type="EMBL" id="OHA08416.1"/>
    </source>
</evidence>
<sequence length="185" mass="19458">MEFIKKTFRRNGRGFTLIELLVVIAIIGILASIVLASLNTARRKSRDARRIADIKQIQLALELYADASGQLYPVATASCDATANAYGLQVLAPGNIPVIPRDPNNTTDRCYRYASSTATPLAQYHLGATLEESTNAALNGDRDCASGTADSCSPGAVYTAGFNGILAASCGAAAGATDFCYDVTN</sequence>
<evidence type="ECO:0008006" key="5">
    <source>
        <dbReference type="Google" id="ProtNLM"/>
    </source>
</evidence>
<dbReference type="Gene3D" id="3.30.700.10">
    <property type="entry name" value="Glycoprotein, Type 4 Pilin"/>
    <property type="match status" value="1"/>
</dbReference>
<evidence type="ECO:0000256" key="1">
    <source>
        <dbReference type="ARBA" id="ARBA00022481"/>
    </source>
</evidence>
<reference evidence="3 4" key="1">
    <citation type="journal article" date="2016" name="Nat. Commun.">
        <title>Thousands of microbial genomes shed light on interconnected biogeochemical processes in an aquifer system.</title>
        <authorList>
            <person name="Anantharaman K."/>
            <person name="Brown C.T."/>
            <person name="Hug L.A."/>
            <person name="Sharon I."/>
            <person name="Castelle C.J."/>
            <person name="Probst A.J."/>
            <person name="Thomas B.C."/>
            <person name="Singh A."/>
            <person name="Wilkins M.J."/>
            <person name="Karaoz U."/>
            <person name="Brodie E.L."/>
            <person name="Williams K.H."/>
            <person name="Hubbard S.S."/>
            <person name="Banfield J.F."/>
        </authorList>
    </citation>
    <scope>NUCLEOTIDE SEQUENCE [LARGE SCALE GENOMIC DNA]</scope>
</reference>
<feature type="transmembrane region" description="Helical" evidence="2">
    <location>
        <begin position="20"/>
        <end position="41"/>
    </location>
</feature>
<dbReference type="STRING" id="1802281.A3A44_00230"/>
<organism evidence="3 4">
    <name type="scientific">Candidatus Sungbacteria bacterium RIFCSPLOWO2_01_FULL_60_25</name>
    <dbReference type="NCBI Taxonomy" id="1802281"/>
    <lineage>
        <taxon>Bacteria</taxon>
        <taxon>Candidatus Sungiibacteriota</taxon>
    </lineage>
</organism>
<keyword evidence="2" id="KW-0812">Transmembrane</keyword>
<dbReference type="SUPFAM" id="SSF54523">
    <property type="entry name" value="Pili subunits"/>
    <property type="match status" value="1"/>
</dbReference>
<dbReference type="GO" id="GO:0015628">
    <property type="term" value="P:protein secretion by the type II secretion system"/>
    <property type="evidence" value="ECO:0007669"/>
    <property type="project" value="InterPro"/>
</dbReference>
<evidence type="ECO:0000256" key="2">
    <source>
        <dbReference type="SAM" id="Phobius"/>
    </source>
</evidence>
<dbReference type="NCBIfam" id="TIGR02532">
    <property type="entry name" value="IV_pilin_GFxxxE"/>
    <property type="match status" value="1"/>
</dbReference>
<dbReference type="InterPro" id="IPR045584">
    <property type="entry name" value="Pilin-like"/>
</dbReference>
<dbReference type="EMBL" id="MHQT01000041">
    <property type="protein sequence ID" value="OHA08416.1"/>
    <property type="molecule type" value="Genomic_DNA"/>
</dbReference>
<keyword evidence="1" id="KW-0488">Methylation</keyword>
<dbReference type="PANTHER" id="PTHR30093">
    <property type="entry name" value="GENERAL SECRETION PATHWAY PROTEIN G"/>
    <property type="match status" value="1"/>
</dbReference>
<dbReference type="GO" id="GO:0015627">
    <property type="term" value="C:type II protein secretion system complex"/>
    <property type="evidence" value="ECO:0007669"/>
    <property type="project" value="InterPro"/>
</dbReference>
<protein>
    <recommendedName>
        <fullName evidence="5">Type II secretion system protein GspG C-terminal domain-containing protein</fullName>
    </recommendedName>
</protein>
<dbReference type="AlphaFoldDB" id="A0A1G2L9V9"/>
<dbReference type="InterPro" id="IPR000983">
    <property type="entry name" value="Bac_GSPG_pilin"/>
</dbReference>
<name>A0A1G2L9V9_9BACT</name>
<keyword evidence="2" id="KW-0472">Membrane</keyword>
<dbReference type="Proteomes" id="UP000178977">
    <property type="component" value="Unassembled WGS sequence"/>
</dbReference>
<dbReference type="InterPro" id="IPR012902">
    <property type="entry name" value="N_methyl_site"/>
</dbReference>
<dbReference type="Pfam" id="PF07963">
    <property type="entry name" value="N_methyl"/>
    <property type="match status" value="1"/>
</dbReference>
<dbReference type="PROSITE" id="PS00409">
    <property type="entry name" value="PROKAR_NTER_METHYL"/>
    <property type="match status" value="1"/>
</dbReference>
<dbReference type="PRINTS" id="PR00813">
    <property type="entry name" value="BCTERIALGSPG"/>
</dbReference>
<keyword evidence="2" id="KW-1133">Transmembrane helix</keyword>